<keyword evidence="2" id="KW-1185">Reference proteome</keyword>
<evidence type="ECO:0000313" key="1">
    <source>
        <dbReference type="EMBL" id="GIZ03422.1"/>
    </source>
</evidence>
<proteinExistence type="predicted"/>
<dbReference type="EMBL" id="BPLR01001600">
    <property type="protein sequence ID" value="GIZ03422.1"/>
    <property type="molecule type" value="Genomic_DNA"/>
</dbReference>
<evidence type="ECO:0008006" key="3">
    <source>
        <dbReference type="Google" id="ProtNLM"/>
    </source>
</evidence>
<comment type="caution">
    <text evidence="1">The sequence shown here is derived from an EMBL/GenBank/DDBJ whole genome shotgun (WGS) entry which is preliminary data.</text>
</comment>
<protein>
    <recommendedName>
        <fullName evidence="3">BPTI/Kunitz inhibitor domain-containing protein</fullName>
    </recommendedName>
</protein>
<organism evidence="1 2">
    <name type="scientific">Caerostris extrusa</name>
    <name type="common">Bark spider</name>
    <name type="synonym">Caerostris bankana</name>
    <dbReference type="NCBI Taxonomy" id="172846"/>
    <lineage>
        <taxon>Eukaryota</taxon>
        <taxon>Metazoa</taxon>
        <taxon>Ecdysozoa</taxon>
        <taxon>Arthropoda</taxon>
        <taxon>Chelicerata</taxon>
        <taxon>Arachnida</taxon>
        <taxon>Araneae</taxon>
        <taxon>Araneomorphae</taxon>
        <taxon>Entelegynae</taxon>
        <taxon>Araneoidea</taxon>
        <taxon>Araneidae</taxon>
        <taxon>Caerostris</taxon>
    </lineage>
</organism>
<sequence>MPINSQEYRQLDRKDSCVISPQCIIALAVAEGRKNTKRRDCYLTFAGRFFSDHLRFERCGRKPVVESQPIANVAPPAAKAMLRPCGDFYYGGCASTDPNPCKAECSMVTFYVRRMGALHNGNYPTHCMFDGQLG</sequence>
<evidence type="ECO:0000313" key="2">
    <source>
        <dbReference type="Proteomes" id="UP001054945"/>
    </source>
</evidence>
<gene>
    <name evidence="1" type="ORF">CEXT_71181</name>
</gene>
<accession>A0AAV4Y7P2</accession>
<name>A0AAV4Y7P2_CAEEX</name>
<reference evidence="1 2" key="1">
    <citation type="submission" date="2021-06" db="EMBL/GenBank/DDBJ databases">
        <title>Caerostris extrusa draft genome.</title>
        <authorList>
            <person name="Kono N."/>
            <person name="Arakawa K."/>
        </authorList>
    </citation>
    <scope>NUCLEOTIDE SEQUENCE [LARGE SCALE GENOMIC DNA]</scope>
</reference>
<dbReference type="AlphaFoldDB" id="A0AAV4Y7P2"/>
<dbReference type="Proteomes" id="UP001054945">
    <property type="component" value="Unassembled WGS sequence"/>
</dbReference>